<dbReference type="PRINTS" id="PR01408">
    <property type="entry name" value="MACSCAVRCPTR"/>
</dbReference>
<feature type="compositionally biased region" description="Basic and acidic residues" evidence="1">
    <location>
        <begin position="97"/>
        <end position="108"/>
    </location>
</feature>
<protein>
    <submittedName>
        <fullName evidence="2">Uncharacterized protein</fullName>
    </submittedName>
</protein>
<accession>A0A1H7VBM2</accession>
<gene>
    <name evidence="2" type="ORF">SAMN04489760_103143</name>
</gene>
<dbReference type="GO" id="GO:0016020">
    <property type="term" value="C:membrane"/>
    <property type="evidence" value="ECO:0007669"/>
    <property type="project" value="InterPro"/>
</dbReference>
<dbReference type="AlphaFoldDB" id="A0A1H7VBM2"/>
<dbReference type="Proteomes" id="UP000198744">
    <property type="component" value="Unassembled WGS sequence"/>
</dbReference>
<feature type="region of interest" description="Disordered" evidence="1">
    <location>
        <begin position="69"/>
        <end position="108"/>
    </location>
</feature>
<organism evidence="2 3">
    <name type="scientific">Syntrophus gentianae</name>
    <dbReference type="NCBI Taxonomy" id="43775"/>
    <lineage>
        <taxon>Bacteria</taxon>
        <taxon>Pseudomonadati</taxon>
        <taxon>Thermodesulfobacteriota</taxon>
        <taxon>Syntrophia</taxon>
        <taxon>Syntrophales</taxon>
        <taxon>Syntrophaceae</taxon>
        <taxon>Syntrophus</taxon>
    </lineage>
</organism>
<dbReference type="GO" id="GO:0005044">
    <property type="term" value="F:scavenger receptor activity"/>
    <property type="evidence" value="ECO:0007669"/>
    <property type="project" value="InterPro"/>
</dbReference>
<keyword evidence="3" id="KW-1185">Reference proteome</keyword>
<reference evidence="2 3" key="1">
    <citation type="submission" date="2016-10" db="EMBL/GenBank/DDBJ databases">
        <authorList>
            <person name="de Groot N.N."/>
        </authorList>
    </citation>
    <scope>NUCLEOTIDE SEQUENCE [LARGE SCALE GENOMIC DNA]</scope>
    <source>
        <strain evidence="2 3">DSM 8423</strain>
    </source>
</reference>
<name>A0A1H7VBM2_9BACT</name>
<dbReference type="GO" id="GO:0006898">
    <property type="term" value="P:receptor-mediated endocytosis"/>
    <property type="evidence" value="ECO:0007669"/>
    <property type="project" value="InterPro"/>
</dbReference>
<feature type="region of interest" description="Disordered" evidence="1">
    <location>
        <begin position="127"/>
        <end position="149"/>
    </location>
</feature>
<dbReference type="EMBL" id="FOBS01000003">
    <property type="protein sequence ID" value="SEM06430.1"/>
    <property type="molecule type" value="Genomic_DNA"/>
</dbReference>
<evidence type="ECO:0000313" key="2">
    <source>
        <dbReference type="EMBL" id="SEM06430.1"/>
    </source>
</evidence>
<sequence>MKKHLISYSLIIFSLMIPALSEADYLIHLHNGGHLQATFYREQGNELYLFVPQGMIGISKDEVRKIEELKEGSRTSDESSSRRTAEQKVPKVQTSPEEQKTGTVEKEEAVDLKAYKDKKDQMTAELDRLLEKQRQATSAGDSNAKEKIKEEIRKISEKIYQLTDEVTQKNKGKLPAGWWDK</sequence>
<evidence type="ECO:0000313" key="3">
    <source>
        <dbReference type="Proteomes" id="UP000198744"/>
    </source>
</evidence>
<proteinExistence type="predicted"/>
<dbReference type="RefSeq" id="WP_093882283.1">
    <property type="nucleotide sequence ID" value="NZ_FOBS01000003.1"/>
</dbReference>
<dbReference type="InterPro" id="IPR003543">
    <property type="entry name" value="SR-AI/II"/>
</dbReference>
<evidence type="ECO:0000256" key="1">
    <source>
        <dbReference type="SAM" id="MobiDB-lite"/>
    </source>
</evidence>
<feature type="compositionally biased region" description="Basic and acidic residues" evidence="1">
    <location>
        <begin position="69"/>
        <end position="89"/>
    </location>
</feature>